<keyword evidence="2" id="KW-0812">Transmembrane</keyword>
<evidence type="ECO:0000256" key="3">
    <source>
        <dbReference type="SAM" id="SignalP"/>
    </source>
</evidence>
<feature type="signal peptide" evidence="3">
    <location>
        <begin position="1"/>
        <end position="19"/>
    </location>
</feature>
<feature type="compositionally biased region" description="Gly residues" evidence="1">
    <location>
        <begin position="103"/>
        <end position="116"/>
    </location>
</feature>
<evidence type="ECO:0000313" key="6">
    <source>
        <dbReference type="Proteomes" id="UP000748308"/>
    </source>
</evidence>
<gene>
    <name evidence="5" type="ORF">FJY75_13670</name>
</gene>
<dbReference type="InterPro" id="IPR046806">
    <property type="entry name" value="MrpA_C/MbhE"/>
</dbReference>
<dbReference type="Proteomes" id="UP000748308">
    <property type="component" value="Unassembled WGS sequence"/>
</dbReference>
<organism evidence="5 6">
    <name type="scientific">Eiseniibacteriota bacterium</name>
    <dbReference type="NCBI Taxonomy" id="2212470"/>
    <lineage>
        <taxon>Bacteria</taxon>
        <taxon>Candidatus Eiseniibacteriota</taxon>
    </lineage>
</organism>
<reference evidence="5" key="1">
    <citation type="submission" date="2019-03" db="EMBL/GenBank/DDBJ databases">
        <title>Lake Tanganyika Metagenome-Assembled Genomes (MAGs).</title>
        <authorList>
            <person name="Tran P."/>
        </authorList>
    </citation>
    <scope>NUCLEOTIDE SEQUENCE</scope>
    <source>
        <strain evidence="5">M_DeepCast_400m_m2_100</strain>
    </source>
</reference>
<feature type="domain" description="MrpA C-terminal/MbhE" evidence="4">
    <location>
        <begin position="32"/>
        <end position="83"/>
    </location>
</feature>
<dbReference type="EMBL" id="VGIY01000531">
    <property type="protein sequence ID" value="MBM3318891.1"/>
    <property type="molecule type" value="Genomic_DNA"/>
</dbReference>
<keyword evidence="3" id="KW-0732">Signal</keyword>
<comment type="caution">
    <text evidence="5">The sequence shown here is derived from an EMBL/GenBank/DDBJ whole genome shotgun (WGS) entry which is preliminary data.</text>
</comment>
<feature type="region of interest" description="Disordered" evidence="1">
    <location>
        <begin position="93"/>
        <end position="116"/>
    </location>
</feature>
<keyword evidence="2" id="KW-1133">Transmembrane helix</keyword>
<evidence type="ECO:0000259" key="4">
    <source>
        <dbReference type="Pfam" id="PF20501"/>
    </source>
</evidence>
<accession>A0A937XAZ0</accession>
<evidence type="ECO:0000313" key="5">
    <source>
        <dbReference type="EMBL" id="MBM3318891.1"/>
    </source>
</evidence>
<dbReference type="AlphaFoldDB" id="A0A937XAZ0"/>
<evidence type="ECO:0000256" key="1">
    <source>
        <dbReference type="SAM" id="MobiDB-lite"/>
    </source>
</evidence>
<feature type="transmembrane region" description="Helical" evidence="2">
    <location>
        <begin position="72"/>
        <end position="91"/>
    </location>
</feature>
<keyword evidence="2" id="KW-0472">Membrane</keyword>
<sequence length="116" mass="11789">MRWVVLLVVGLACGLLATAAMELPRKGDPGSPASVGVAAAYTARAMAETKTPNIVTAVLADYRGYDTMGESFVVFSAALACLLILVPPAISARGRREDAARAGRGGAAARGGGREA</sequence>
<evidence type="ECO:0000256" key="2">
    <source>
        <dbReference type="SAM" id="Phobius"/>
    </source>
</evidence>
<dbReference type="Pfam" id="PF20501">
    <property type="entry name" value="MbhE"/>
    <property type="match status" value="1"/>
</dbReference>
<feature type="chain" id="PRO_5036770766" description="MrpA C-terminal/MbhE domain-containing protein" evidence="3">
    <location>
        <begin position="20"/>
        <end position="116"/>
    </location>
</feature>
<protein>
    <recommendedName>
        <fullName evidence="4">MrpA C-terminal/MbhE domain-containing protein</fullName>
    </recommendedName>
</protein>
<name>A0A937XAZ0_UNCEI</name>
<proteinExistence type="predicted"/>